<dbReference type="Proteomes" id="UP000011761">
    <property type="component" value="Unassembled WGS sequence"/>
</dbReference>
<name>M2MGC6_BAUPA</name>
<dbReference type="RefSeq" id="XP_007677100.1">
    <property type="nucleotide sequence ID" value="XM_007678910.1"/>
</dbReference>
<dbReference type="HOGENOM" id="CLU_1337296_0_0_1"/>
<evidence type="ECO:0000313" key="2">
    <source>
        <dbReference type="Proteomes" id="UP000011761"/>
    </source>
</evidence>
<dbReference type="AlphaFoldDB" id="M2MGC6"/>
<dbReference type="GeneID" id="19114926"/>
<gene>
    <name evidence="1" type="ORF">BAUCODRAFT_499009</name>
</gene>
<dbReference type="KEGG" id="bcom:BAUCODRAFT_499009"/>
<protein>
    <submittedName>
        <fullName evidence="1">Uncharacterized protein</fullName>
    </submittedName>
</protein>
<reference evidence="1 2" key="1">
    <citation type="journal article" date="2012" name="PLoS Pathog.">
        <title>Diverse lifestyles and strategies of plant pathogenesis encoded in the genomes of eighteen Dothideomycetes fungi.</title>
        <authorList>
            <person name="Ohm R.A."/>
            <person name="Feau N."/>
            <person name="Henrissat B."/>
            <person name="Schoch C.L."/>
            <person name="Horwitz B.A."/>
            <person name="Barry K.W."/>
            <person name="Condon B.J."/>
            <person name="Copeland A.C."/>
            <person name="Dhillon B."/>
            <person name="Glaser F."/>
            <person name="Hesse C.N."/>
            <person name="Kosti I."/>
            <person name="LaButti K."/>
            <person name="Lindquist E.A."/>
            <person name="Lucas S."/>
            <person name="Salamov A.A."/>
            <person name="Bradshaw R.E."/>
            <person name="Ciuffetti L."/>
            <person name="Hamelin R.C."/>
            <person name="Kema G.H.J."/>
            <person name="Lawrence C."/>
            <person name="Scott J.A."/>
            <person name="Spatafora J.W."/>
            <person name="Turgeon B.G."/>
            <person name="de Wit P.J.G.M."/>
            <person name="Zhong S."/>
            <person name="Goodwin S.B."/>
            <person name="Grigoriev I.V."/>
        </authorList>
    </citation>
    <scope>NUCLEOTIDE SEQUENCE [LARGE SCALE GENOMIC DNA]</scope>
    <source>
        <strain evidence="1 2">UAMH 10762</strain>
    </source>
</reference>
<keyword evidence="2" id="KW-1185">Reference proteome</keyword>
<sequence>MCGSPLTPSHTESVVPSFGVRTSSDLLLSLVTTVAHDPPVTKCLIETAAVGDHEQSTPTRRRRKRTPITVQPTVIGRIAPPLAGLKYSKCSNEKLRAAIHSRKLLEYRLTGPPIRHILIGMLERSDARMRVRCFDLPAELRNRVYEYLLIVKPCRTQVLATSRFVRREATWFLHDSYMQHMSMVWRKTAGSAQLDFRPLLWRSAS</sequence>
<proteinExistence type="predicted"/>
<accession>M2MGC6</accession>
<organism evidence="1 2">
    <name type="scientific">Baudoinia panamericana (strain UAMH 10762)</name>
    <name type="common">Angels' share fungus</name>
    <name type="synonym">Baudoinia compniacensis (strain UAMH 10762)</name>
    <dbReference type="NCBI Taxonomy" id="717646"/>
    <lineage>
        <taxon>Eukaryota</taxon>
        <taxon>Fungi</taxon>
        <taxon>Dikarya</taxon>
        <taxon>Ascomycota</taxon>
        <taxon>Pezizomycotina</taxon>
        <taxon>Dothideomycetes</taxon>
        <taxon>Dothideomycetidae</taxon>
        <taxon>Mycosphaerellales</taxon>
        <taxon>Teratosphaeriaceae</taxon>
        <taxon>Baudoinia</taxon>
    </lineage>
</organism>
<evidence type="ECO:0000313" key="1">
    <source>
        <dbReference type="EMBL" id="EMC95681.1"/>
    </source>
</evidence>
<dbReference type="EMBL" id="KB445556">
    <property type="protein sequence ID" value="EMC95681.1"/>
    <property type="molecule type" value="Genomic_DNA"/>
</dbReference>
<dbReference type="OrthoDB" id="5229512at2759"/>